<sequence length="337" mass="39112">MDQYIRDFKLNTIESYVLDNTAEASAVLNINSNIDSFCVIHNNIRSLNKNLDEFKIFIHDISRNIDCIILTETWKLDDPSLYNIDGYNMIYNFGELNQNDGVVAYLKHDLEYTYQITKLNRTMKLLDIKIKTKSKNVINVAALYRSPSLEQYEFIQQLHKYLQSIKFQKTEYYLLIGDINIDILQINDVSTEYINTLCEFGYTSAINGATRVEKNNKTCIDHIFIKPKNDNIDYCIPLIIKTDITDHYTTMIQIILSNNILENEQHRNQTFIQQIDNQNLANILSNTSWETVYTASNVESATNMFINIITQAVANSTIEKKLRENILKKHPGSQMLC</sequence>
<gene>
    <name evidence="2" type="ORF">NQ318_001155</name>
</gene>
<dbReference type="PANTHER" id="PTHR33776:SF4">
    <property type="entry name" value="ENDONUCLEASE_EXONUCLEASE_PHOSPHATASE DOMAIN-CONTAINING PROTEIN"/>
    <property type="match status" value="1"/>
</dbReference>
<evidence type="ECO:0000259" key="1">
    <source>
        <dbReference type="Pfam" id="PF03372"/>
    </source>
</evidence>
<organism evidence="2 3">
    <name type="scientific">Aromia moschata</name>
    <dbReference type="NCBI Taxonomy" id="1265417"/>
    <lineage>
        <taxon>Eukaryota</taxon>
        <taxon>Metazoa</taxon>
        <taxon>Ecdysozoa</taxon>
        <taxon>Arthropoda</taxon>
        <taxon>Hexapoda</taxon>
        <taxon>Insecta</taxon>
        <taxon>Pterygota</taxon>
        <taxon>Neoptera</taxon>
        <taxon>Endopterygota</taxon>
        <taxon>Coleoptera</taxon>
        <taxon>Polyphaga</taxon>
        <taxon>Cucujiformia</taxon>
        <taxon>Chrysomeloidea</taxon>
        <taxon>Cerambycidae</taxon>
        <taxon>Cerambycinae</taxon>
        <taxon>Callichromatini</taxon>
        <taxon>Aromia</taxon>
    </lineage>
</organism>
<dbReference type="Pfam" id="PF03372">
    <property type="entry name" value="Exo_endo_phos"/>
    <property type="match status" value="1"/>
</dbReference>
<reference evidence="2" key="1">
    <citation type="journal article" date="2023" name="Insect Mol. Biol.">
        <title>Genome sequencing provides insights into the evolution of gene families encoding plant cell wall-degrading enzymes in longhorned beetles.</title>
        <authorList>
            <person name="Shin N.R."/>
            <person name="Okamura Y."/>
            <person name="Kirsch R."/>
            <person name="Pauchet Y."/>
        </authorList>
    </citation>
    <scope>NUCLEOTIDE SEQUENCE</scope>
    <source>
        <strain evidence="2">AMC_N1</strain>
    </source>
</reference>
<feature type="domain" description="Endonuclease/exonuclease/phosphatase" evidence="1">
    <location>
        <begin position="43"/>
        <end position="227"/>
    </location>
</feature>
<dbReference type="SUPFAM" id="SSF56219">
    <property type="entry name" value="DNase I-like"/>
    <property type="match status" value="1"/>
</dbReference>
<evidence type="ECO:0000313" key="2">
    <source>
        <dbReference type="EMBL" id="KAJ8962757.1"/>
    </source>
</evidence>
<proteinExistence type="predicted"/>
<comment type="caution">
    <text evidence="2">The sequence shown here is derived from an EMBL/GenBank/DDBJ whole genome shotgun (WGS) entry which is preliminary data.</text>
</comment>
<dbReference type="InterPro" id="IPR005135">
    <property type="entry name" value="Endo/exonuclease/phosphatase"/>
</dbReference>
<dbReference type="Proteomes" id="UP001162162">
    <property type="component" value="Unassembled WGS sequence"/>
</dbReference>
<dbReference type="AlphaFoldDB" id="A0AAV8ZHB0"/>
<dbReference type="InterPro" id="IPR036691">
    <property type="entry name" value="Endo/exonu/phosph_ase_sf"/>
</dbReference>
<protein>
    <recommendedName>
        <fullName evidence="1">Endonuclease/exonuclease/phosphatase domain-containing protein</fullName>
    </recommendedName>
</protein>
<dbReference type="PANTHER" id="PTHR33776">
    <property type="entry name" value="ENDO/EXONUCLEASE/PHOSPHATASE DOMAIN-CONTAINING PROTEIN"/>
    <property type="match status" value="1"/>
</dbReference>
<accession>A0AAV8ZHB0</accession>
<dbReference type="EMBL" id="JAPWTK010000002">
    <property type="protein sequence ID" value="KAJ8962757.1"/>
    <property type="molecule type" value="Genomic_DNA"/>
</dbReference>
<dbReference type="GO" id="GO:0003824">
    <property type="term" value="F:catalytic activity"/>
    <property type="evidence" value="ECO:0007669"/>
    <property type="project" value="InterPro"/>
</dbReference>
<dbReference type="Gene3D" id="3.60.10.10">
    <property type="entry name" value="Endonuclease/exonuclease/phosphatase"/>
    <property type="match status" value="1"/>
</dbReference>
<keyword evidence="3" id="KW-1185">Reference proteome</keyword>
<name>A0AAV8ZHB0_9CUCU</name>
<evidence type="ECO:0000313" key="3">
    <source>
        <dbReference type="Proteomes" id="UP001162162"/>
    </source>
</evidence>